<proteinExistence type="predicted"/>
<dbReference type="AlphaFoldDB" id="E2B2I3"/>
<gene>
    <name evidence="1" type="ORF">EAI_16092</name>
</gene>
<protein>
    <submittedName>
        <fullName evidence="1">Uncharacterized protein</fullName>
    </submittedName>
</protein>
<keyword evidence="2" id="KW-1185">Reference proteome</keyword>
<dbReference type="Proteomes" id="UP000008237">
    <property type="component" value="Unassembled WGS sequence"/>
</dbReference>
<name>E2B2I3_HARSA</name>
<accession>E2B2I3</accession>
<sequence length="132" mass="14764">MPIIGSQILTPAPPNFRAFQATGVCDVIWNLTSSILELKINMAVTGQSKADKLCDLITKAAEVPVACRKIQFGPSRVGSKIRVIKLGVFFWPQITTVIDPKFPPEPFGKEVVFFDIFHPLRMEVKVSMVEYR</sequence>
<evidence type="ECO:0000313" key="1">
    <source>
        <dbReference type="EMBL" id="EFN90098.1"/>
    </source>
</evidence>
<evidence type="ECO:0000313" key="2">
    <source>
        <dbReference type="Proteomes" id="UP000008237"/>
    </source>
</evidence>
<reference evidence="1 2" key="1">
    <citation type="journal article" date="2010" name="Science">
        <title>Genomic comparison of the ants Camponotus floridanus and Harpegnathos saltator.</title>
        <authorList>
            <person name="Bonasio R."/>
            <person name="Zhang G."/>
            <person name="Ye C."/>
            <person name="Mutti N.S."/>
            <person name="Fang X."/>
            <person name="Qin N."/>
            <person name="Donahue G."/>
            <person name="Yang P."/>
            <person name="Li Q."/>
            <person name="Li C."/>
            <person name="Zhang P."/>
            <person name="Huang Z."/>
            <person name="Berger S.L."/>
            <person name="Reinberg D."/>
            <person name="Wang J."/>
            <person name="Liebig J."/>
        </authorList>
    </citation>
    <scope>NUCLEOTIDE SEQUENCE [LARGE SCALE GENOMIC DNA]</scope>
    <source>
        <strain evidence="1 2">R22 G/1</strain>
    </source>
</reference>
<organism evidence="2">
    <name type="scientific">Harpegnathos saltator</name>
    <name type="common">Jerdon's jumping ant</name>
    <dbReference type="NCBI Taxonomy" id="610380"/>
    <lineage>
        <taxon>Eukaryota</taxon>
        <taxon>Metazoa</taxon>
        <taxon>Ecdysozoa</taxon>
        <taxon>Arthropoda</taxon>
        <taxon>Hexapoda</taxon>
        <taxon>Insecta</taxon>
        <taxon>Pterygota</taxon>
        <taxon>Neoptera</taxon>
        <taxon>Endopterygota</taxon>
        <taxon>Hymenoptera</taxon>
        <taxon>Apocrita</taxon>
        <taxon>Aculeata</taxon>
        <taxon>Formicoidea</taxon>
        <taxon>Formicidae</taxon>
        <taxon>Ponerinae</taxon>
        <taxon>Ponerini</taxon>
        <taxon>Harpegnathos</taxon>
    </lineage>
</organism>
<dbReference type="InParanoid" id="E2B2I3"/>
<dbReference type="EMBL" id="GL445145">
    <property type="protein sequence ID" value="EFN90098.1"/>
    <property type="molecule type" value="Genomic_DNA"/>
</dbReference>